<gene>
    <name evidence="8" type="ORF">HK100_007410</name>
</gene>
<dbReference type="InterPro" id="IPR055285">
    <property type="entry name" value="ANKRD13_C"/>
</dbReference>
<dbReference type="AlphaFoldDB" id="A0AAD5SQF3"/>
<proteinExistence type="predicted"/>
<evidence type="ECO:0000256" key="5">
    <source>
        <dbReference type="ARBA" id="ARBA00023043"/>
    </source>
</evidence>
<comment type="caution">
    <text evidence="8">The sequence shown here is derived from an EMBL/GenBank/DDBJ whole genome shotgun (WGS) entry which is preliminary data.</text>
</comment>
<evidence type="ECO:0000256" key="3">
    <source>
        <dbReference type="ARBA" id="ARBA00022737"/>
    </source>
</evidence>
<evidence type="ECO:0000256" key="1">
    <source>
        <dbReference type="ARBA" id="ARBA00004240"/>
    </source>
</evidence>
<dbReference type="GO" id="GO:0005783">
    <property type="term" value="C:endoplasmic reticulum"/>
    <property type="evidence" value="ECO:0007669"/>
    <property type="project" value="UniProtKB-SubCell"/>
</dbReference>
<evidence type="ECO:0000256" key="6">
    <source>
        <dbReference type="ARBA" id="ARBA00023136"/>
    </source>
</evidence>
<name>A0AAD5SQF3_9FUNG</name>
<feature type="domain" description="Ankyrin repeat" evidence="7">
    <location>
        <begin position="448"/>
        <end position="513"/>
    </location>
</feature>
<comment type="subcellular location">
    <subcellularLocation>
        <location evidence="2">Endomembrane system</location>
    </subcellularLocation>
    <subcellularLocation>
        <location evidence="1">Endoplasmic reticulum</location>
    </subcellularLocation>
</comment>
<keyword evidence="9" id="KW-1185">Reference proteome</keyword>
<dbReference type="PANTHER" id="PTHR12447:SF25">
    <property type="entry name" value="ANKYRIN REPEAT DOMAIN-CONTAINING PROTEIN 13C"/>
    <property type="match status" value="1"/>
</dbReference>
<evidence type="ECO:0000256" key="2">
    <source>
        <dbReference type="ARBA" id="ARBA00004308"/>
    </source>
</evidence>
<dbReference type="InterPro" id="IPR021832">
    <property type="entry name" value="ANKRD13"/>
</dbReference>
<accession>A0AAD5SQF3</accession>
<sequence length="553" mass="61956">MMNQLFQQVVENNPTVLAKLLAADSLRDRDLAQTMHGYTILSLAIALNRKECTAVLIASKKVNALAKTSDGWSAFQEAVSIGDRDIIRIVFQEWRRQLGMWFADQGKQLLETLSKDLSDFYLEMKWEFSSWIPFLAQWCPSDVCKIRKRGTNVRIDTTLVGFESFSWIRGDVSIIFSKTQTGPRLVICDHQRRVVQQVYPQDFTLSETDLEEEISIALNSPLVTPPEFNFSKVETGRVQSGLVFKADRIEQVNQYTTTVWNLQKLSYSQKSRHEHLSVHPLPPNYVDDYSTAQESIAFSQTGHSEKNHRHLDNIKLYRPSLDPPLIPAFTWLEFLEADNSAVQKKLTIGRMQDMRVSTKNISATLWMHNSTVTTSKLKTNTPNPATAVVGMTSTSMTDIRNPGLISWIGKIASNSVISGTSFLSKPLLQVSNMTGHENNDKNDSKENQQFPVKLSTLLPLLDLMGMGSNEHIRALRDFLTAKLPPGFPVKIEIPINVLPLSAVVTFQNVTTSPEFQNEIFIVPGRRMGYVCGEVFAATNGSAGGTGFNGGHLI</sequence>
<dbReference type="EMBL" id="JADGJH010003497">
    <property type="protein sequence ID" value="KAJ3090527.1"/>
    <property type="molecule type" value="Genomic_DNA"/>
</dbReference>
<evidence type="ECO:0000313" key="9">
    <source>
        <dbReference type="Proteomes" id="UP001211907"/>
    </source>
</evidence>
<dbReference type="PANTHER" id="PTHR12447">
    <property type="entry name" value="ANKYRIN REPEAT DOMAIN-CONTAINING PROTEIN 13"/>
    <property type="match status" value="1"/>
</dbReference>
<keyword evidence="5" id="KW-0040">ANK repeat</keyword>
<keyword evidence="6" id="KW-0472">Membrane</keyword>
<protein>
    <recommendedName>
        <fullName evidence="7">Ankyrin repeat domain-containing protein</fullName>
    </recommendedName>
</protein>
<keyword evidence="3" id="KW-0677">Repeat</keyword>
<feature type="domain" description="Ankyrin repeat" evidence="7">
    <location>
        <begin position="154"/>
        <end position="368"/>
    </location>
</feature>
<evidence type="ECO:0000256" key="4">
    <source>
        <dbReference type="ARBA" id="ARBA00022824"/>
    </source>
</evidence>
<evidence type="ECO:0000313" key="8">
    <source>
        <dbReference type="EMBL" id="KAJ3090527.1"/>
    </source>
</evidence>
<organism evidence="8 9">
    <name type="scientific">Physocladia obscura</name>
    <dbReference type="NCBI Taxonomy" id="109957"/>
    <lineage>
        <taxon>Eukaryota</taxon>
        <taxon>Fungi</taxon>
        <taxon>Fungi incertae sedis</taxon>
        <taxon>Chytridiomycota</taxon>
        <taxon>Chytridiomycota incertae sedis</taxon>
        <taxon>Chytridiomycetes</taxon>
        <taxon>Chytridiales</taxon>
        <taxon>Chytriomycetaceae</taxon>
        <taxon>Physocladia</taxon>
    </lineage>
</organism>
<keyword evidence="4" id="KW-0256">Endoplasmic reticulum</keyword>
<evidence type="ECO:0000259" key="7">
    <source>
        <dbReference type="Pfam" id="PF11904"/>
    </source>
</evidence>
<dbReference type="Pfam" id="PF11904">
    <property type="entry name" value="ANKRD13_C"/>
    <property type="match status" value="2"/>
</dbReference>
<dbReference type="InterPro" id="IPR036770">
    <property type="entry name" value="Ankyrin_rpt-contain_sf"/>
</dbReference>
<dbReference type="SUPFAM" id="SSF48403">
    <property type="entry name" value="Ankyrin repeat"/>
    <property type="match status" value="1"/>
</dbReference>
<reference evidence="8" key="1">
    <citation type="submission" date="2020-05" db="EMBL/GenBank/DDBJ databases">
        <title>Phylogenomic resolution of chytrid fungi.</title>
        <authorList>
            <person name="Stajich J.E."/>
            <person name="Amses K."/>
            <person name="Simmons R."/>
            <person name="Seto K."/>
            <person name="Myers J."/>
            <person name="Bonds A."/>
            <person name="Quandt C.A."/>
            <person name="Barry K."/>
            <person name="Liu P."/>
            <person name="Grigoriev I."/>
            <person name="Longcore J.E."/>
            <person name="James T.Y."/>
        </authorList>
    </citation>
    <scope>NUCLEOTIDE SEQUENCE</scope>
    <source>
        <strain evidence="8">JEL0513</strain>
    </source>
</reference>
<dbReference type="Gene3D" id="1.25.40.20">
    <property type="entry name" value="Ankyrin repeat-containing domain"/>
    <property type="match status" value="1"/>
</dbReference>
<dbReference type="Proteomes" id="UP001211907">
    <property type="component" value="Unassembled WGS sequence"/>
</dbReference>